<dbReference type="InterPro" id="IPR037682">
    <property type="entry name" value="TonB_C"/>
</dbReference>
<accession>A0A327YIQ1</accession>
<evidence type="ECO:0000256" key="1">
    <source>
        <dbReference type="SAM" id="SignalP"/>
    </source>
</evidence>
<dbReference type="GO" id="GO:0055085">
    <property type="term" value="P:transmembrane transport"/>
    <property type="evidence" value="ECO:0007669"/>
    <property type="project" value="InterPro"/>
</dbReference>
<organism evidence="3 4">
    <name type="scientific">Flavobacterium aquaticum</name>
    <dbReference type="NCBI Taxonomy" id="1236486"/>
    <lineage>
        <taxon>Bacteria</taxon>
        <taxon>Pseudomonadati</taxon>
        <taxon>Bacteroidota</taxon>
        <taxon>Flavobacteriia</taxon>
        <taxon>Flavobacteriales</taxon>
        <taxon>Flavobacteriaceae</taxon>
        <taxon>Flavobacterium</taxon>
    </lineage>
</organism>
<reference evidence="3 4" key="1">
    <citation type="submission" date="2018-06" db="EMBL/GenBank/DDBJ databases">
        <title>Genomic Encyclopedia of Type Strains, Phase III (KMG-III): the genomes of soil and plant-associated and newly described type strains.</title>
        <authorList>
            <person name="Whitman W."/>
        </authorList>
    </citation>
    <scope>NUCLEOTIDE SEQUENCE [LARGE SCALE GENOMIC DNA]</scope>
    <source>
        <strain evidence="3 4">CGMCC 1.12398</strain>
    </source>
</reference>
<protein>
    <submittedName>
        <fullName evidence="3">TonB family protein</fullName>
    </submittedName>
</protein>
<feature type="chain" id="PRO_5016426500" evidence="1">
    <location>
        <begin position="20"/>
        <end position="125"/>
    </location>
</feature>
<evidence type="ECO:0000313" key="4">
    <source>
        <dbReference type="Proteomes" id="UP000249620"/>
    </source>
</evidence>
<keyword evidence="4" id="KW-1185">Reference proteome</keyword>
<dbReference type="SUPFAM" id="SSF74653">
    <property type="entry name" value="TolA/TonB C-terminal domain"/>
    <property type="match status" value="1"/>
</dbReference>
<feature type="domain" description="TonB C-terminal" evidence="2">
    <location>
        <begin position="37"/>
        <end position="125"/>
    </location>
</feature>
<feature type="signal peptide" evidence="1">
    <location>
        <begin position="1"/>
        <end position="19"/>
    </location>
</feature>
<dbReference type="Proteomes" id="UP000249620">
    <property type="component" value="Unassembled WGS sequence"/>
</dbReference>
<evidence type="ECO:0000259" key="2">
    <source>
        <dbReference type="PROSITE" id="PS52015"/>
    </source>
</evidence>
<evidence type="ECO:0000313" key="3">
    <source>
        <dbReference type="EMBL" id="RAK20898.1"/>
    </source>
</evidence>
<dbReference type="PROSITE" id="PS52015">
    <property type="entry name" value="TONB_CTD"/>
    <property type="match status" value="1"/>
</dbReference>
<gene>
    <name evidence="3" type="ORF">B0I03_1066</name>
</gene>
<dbReference type="RefSeq" id="WP_111567298.1">
    <property type="nucleotide sequence ID" value="NZ_QLMI01000006.1"/>
</dbReference>
<comment type="caution">
    <text evidence="3">The sequence shown here is derived from an EMBL/GenBank/DDBJ whole genome shotgun (WGS) entry which is preliminary data.</text>
</comment>
<dbReference type="Gene3D" id="3.30.1150.10">
    <property type="match status" value="1"/>
</dbReference>
<proteinExistence type="predicted"/>
<keyword evidence="1" id="KW-0732">Signal</keyword>
<sequence>MKKFLVLAVFVLFSNLSFSQIGGEDEVYLGGDFIDAKFQNGGIDKFYDYIIANFDTQTVEKKGQIVFEFTVNENGEVKNVKVLRDLGTNSAIELIRVLRKAPKWQPASRGGKPVSINLKMPLTFK</sequence>
<dbReference type="AlphaFoldDB" id="A0A327YIQ1"/>
<dbReference type="OrthoDB" id="1522859at2"/>
<name>A0A327YIQ1_9FLAO</name>
<dbReference type="EMBL" id="QLMI01000006">
    <property type="protein sequence ID" value="RAK20898.1"/>
    <property type="molecule type" value="Genomic_DNA"/>
</dbReference>
<dbReference type="Pfam" id="PF03544">
    <property type="entry name" value="TonB_C"/>
    <property type="match status" value="1"/>
</dbReference>